<dbReference type="Proteomes" id="UP001249851">
    <property type="component" value="Unassembled WGS sequence"/>
</dbReference>
<gene>
    <name evidence="2" type="ORF">P5673_018434</name>
</gene>
<feature type="compositionally biased region" description="Basic and acidic residues" evidence="1">
    <location>
        <begin position="169"/>
        <end position="186"/>
    </location>
</feature>
<organism evidence="2 3">
    <name type="scientific">Acropora cervicornis</name>
    <name type="common">Staghorn coral</name>
    <dbReference type="NCBI Taxonomy" id="6130"/>
    <lineage>
        <taxon>Eukaryota</taxon>
        <taxon>Metazoa</taxon>
        <taxon>Cnidaria</taxon>
        <taxon>Anthozoa</taxon>
        <taxon>Hexacorallia</taxon>
        <taxon>Scleractinia</taxon>
        <taxon>Astrocoeniina</taxon>
        <taxon>Acroporidae</taxon>
        <taxon>Acropora</taxon>
    </lineage>
</organism>
<dbReference type="PANTHER" id="PTHR34239:SF2">
    <property type="entry name" value="TRANSPOSABLE ELEMENT P TRANSPOSASE_THAP9 CONSERVED DOMAIN-CONTAINING PROTEIN"/>
    <property type="match status" value="1"/>
</dbReference>
<proteinExistence type="predicted"/>
<reference evidence="2" key="2">
    <citation type="journal article" date="2023" name="Science">
        <title>Genomic signatures of disease resistance in endangered staghorn corals.</title>
        <authorList>
            <person name="Vollmer S.V."/>
            <person name="Selwyn J.D."/>
            <person name="Despard B.A."/>
            <person name="Roesel C.L."/>
        </authorList>
    </citation>
    <scope>NUCLEOTIDE SEQUENCE</scope>
    <source>
        <strain evidence="2">K2</strain>
    </source>
</reference>
<accession>A0AAD9QE87</accession>
<feature type="region of interest" description="Disordered" evidence="1">
    <location>
        <begin position="168"/>
        <end position="210"/>
    </location>
</feature>
<protein>
    <submittedName>
        <fullName evidence="2">Uncharacterized protein</fullName>
    </submittedName>
</protein>
<keyword evidence="3" id="KW-1185">Reference proteome</keyword>
<evidence type="ECO:0000313" key="2">
    <source>
        <dbReference type="EMBL" id="KAK2559285.1"/>
    </source>
</evidence>
<feature type="region of interest" description="Disordered" evidence="1">
    <location>
        <begin position="36"/>
        <end position="130"/>
    </location>
</feature>
<dbReference type="EMBL" id="JARQWQ010000041">
    <property type="protein sequence ID" value="KAK2559285.1"/>
    <property type="molecule type" value="Genomic_DNA"/>
</dbReference>
<feature type="compositionally biased region" description="Basic and acidic residues" evidence="1">
    <location>
        <begin position="69"/>
        <end position="98"/>
    </location>
</feature>
<feature type="compositionally biased region" description="Polar residues" evidence="1">
    <location>
        <begin position="100"/>
        <end position="113"/>
    </location>
</feature>
<name>A0AAD9QE87_ACRCE</name>
<sequence>MEDNLFSMSEKESSLLSEAIMTQTDVDCLLNDESLNTSEATTGDGAIDSVTLDDNGGASSSLKRRRGKDKAASPDRRPKEVSNKPGKAADKTETKEGAQHASQPSNTSKTNKTVRSEKGGKTTASTSSAADAADITQLSNILQSSLFSAFAGLTASLKTGFADLGKLIQDSKRPEAQESGSESRDSGDEDSDKNESDEPPAKRQKAADSSPAIIEKLTKDLALEDEKGPDINVQLAGLVHKLLREAKPNETKLNEFKKQYIPPNNCEGLSETRVNANIWNNLGETARSNDLKLQKVQKYLSKVWQLLLQSLINSSKMR</sequence>
<dbReference type="AlphaFoldDB" id="A0AAD9QE87"/>
<dbReference type="PANTHER" id="PTHR34239">
    <property type="entry name" value="APPLE DOMAIN-CONTAINING PROTEIN"/>
    <property type="match status" value="1"/>
</dbReference>
<evidence type="ECO:0000313" key="3">
    <source>
        <dbReference type="Proteomes" id="UP001249851"/>
    </source>
</evidence>
<evidence type="ECO:0000256" key="1">
    <source>
        <dbReference type="SAM" id="MobiDB-lite"/>
    </source>
</evidence>
<comment type="caution">
    <text evidence="2">The sequence shown here is derived from an EMBL/GenBank/DDBJ whole genome shotgun (WGS) entry which is preliminary data.</text>
</comment>
<reference evidence="2" key="1">
    <citation type="journal article" date="2023" name="G3 (Bethesda)">
        <title>Whole genome assembly and annotation of the endangered Caribbean coral Acropora cervicornis.</title>
        <authorList>
            <person name="Selwyn J.D."/>
            <person name="Vollmer S.V."/>
        </authorList>
    </citation>
    <scope>NUCLEOTIDE SEQUENCE</scope>
    <source>
        <strain evidence="2">K2</strain>
    </source>
</reference>